<dbReference type="EMBL" id="FQ310506">
    <property type="protein sequence ID" value="CBN80958.1"/>
    <property type="molecule type" value="Genomic_DNA"/>
</dbReference>
<gene>
    <name evidence="1" type="ORF">DLA_It03830</name>
</gene>
<accession>E6ZFK8</accession>
<protein>
    <recommendedName>
        <fullName evidence="2">Sterile alpha motif domain-containing protein 3</fullName>
    </recommendedName>
</protein>
<dbReference type="PANTHER" id="PTHR31025:SF19">
    <property type="entry name" value="SI:CH73-42K18.1-RELATED"/>
    <property type="match status" value="1"/>
</dbReference>
<name>E6ZFK8_DICLA</name>
<organism evidence="1">
    <name type="scientific">Dicentrarchus labrax</name>
    <name type="common">European seabass</name>
    <name type="synonym">Morone labrax</name>
    <dbReference type="NCBI Taxonomy" id="13489"/>
    <lineage>
        <taxon>Eukaryota</taxon>
        <taxon>Metazoa</taxon>
        <taxon>Chordata</taxon>
        <taxon>Craniata</taxon>
        <taxon>Vertebrata</taxon>
        <taxon>Euteleostomi</taxon>
        <taxon>Actinopterygii</taxon>
        <taxon>Neopterygii</taxon>
        <taxon>Teleostei</taxon>
        <taxon>Neoteleostei</taxon>
        <taxon>Acanthomorphata</taxon>
        <taxon>Eupercaria</taxon>
        <taxon>Moronidae</taxon>
        <taxon>Dicentrarchus</taxon>
    </lineage>
</organism>
<reference evidence="1" key="1">
    <citation type="journal article" date="2011" name="Comp. Biochem. Physiol. Part D Genomics Proteomics">
        <title>Analysis of single nucleotide polymorphisms in three chromosomes of European sea bass Dicentrarchus labrax.</title>
        <authorList>
            <person name="Kuhl H."/>
            <person name="Tine M."/>
            <person name="Hecht J."/>
            <person name="Knaust F."/>
            <person name="Reinhardt R."/>
        </authorList>
    </citation>
    <scope>NUCLEOTIDE SEQUENCE</scope>
</reference>
<dbReference type="AlphaFoldDB" id="E6ZFK8"/>
<proteinExistence type="predicted"/>
<evidence type="ECO:0000313" key="1">
    <source>
        <dbReference type="EMBL" id="CBN80958.1"/>
    </source>
</evidence>
<dbReference type="PANTHER" id="PTHR31025">
    <property type="entry name" value="SI:CH211-196P9.1-RELATED"/>
    <property type="match status" value="1"/>
</dbReference>
<reference evidence="1" key="2">
    <citation type="journal article" date="2011" name="Genomics">
        <title>Directed sequencing and annotation of three Dicentrarchus labrax L. chromosomes by applying Sanger- and pyrosequencing technologies on pooled DNA of comparatively mapped BAC clones.</title>
        <authorList>
            <person name="Kuhl H."/>
            <person name="Tine M."/>
            <person name="Beck A."/>
            <person name="Timmermann B."/>
            <person name="Kodira C."/>
            <person name="Reinhardt R."/>
        </authorList>
    </citation>
    <scope>NUCLEOTIDE SEQUENCE</scope>
</reference>
<sequence>METTDVLKLRVILDDINAERLILPSRPETVNALIFEVKNKLNLAYDFRLQFQDPEFDNALCNLVNMEDLPSKATIKIVRAVESDLSSTSTDDTVLMSDNTDSPERLCRWPEIFVVPAFSYEVEYALREGNSAFLKEGKTVRLTRDQKHNILDAMAGEIYKHKAYPSTKQISKAAEALVSKHPCLKENGSRTGYEGWKNSLRFKMGNYRTKLSRAGIKDVAVNAGKRSKTNPEGAAARAKIKRPKRGEVNFLPNYPHGETKDTLETHRIEMVEQFKKTSMERDMILIHQHMQRTFALRREEIVNSAPPIAELKERWPALFCEAQLYSEFHRITNQNLPFSFYAALDKYTPQLLKLYKKRKTGSFGEKMEGVLMAYEEQDELEATQEGAVALVAVVNEDKVPAGVPFETHHVSIVLENQVVMVHRSWADSLVILFGLIYALHLSYPEKLSGFFEFIQVVLLNLDDGRKQLKPKLQALRNELELQAAALALITLCPLEANFCQCDGKIFNDSIHFVFCEGFSRVSSILRDRSLILATLCRNKCFGMTCKMVDQNKLPVLASSEEMSNNLGCAPGLLSFCDFNKGNLSHKLPKYKQCIKCLTREENIMDHCYTIVSSAYQVFRSGDRDGFKKSQVKNVQVYFVFQSFHFERQRDSPDTIPRYTLHHLHLISSPTPSSAGTWAYPQLHPSVTLHLLLDRDDSLSSGEGCQQAL</sequence>
<reference evidence="1" key="3">
    <citation type="journal article" date="2011" name="Mar. Genomics">
        <title>Comparative analysis of intronless genes in teleost fish genomes: Insights into their evolution and molecular function.</title>
        <authorList>
            <person name="Tine M."/>
            <person name="Kuhl H."/>
            <person name="Beck A."/>
            <person name="Bargelloni L."/>
            <person name="Reinhardt R."/>
        </authorList>
    </citation>
    <scope>NUCLEOTIDE SEQUENCE</scope>
</reference>
<evidence type="ECO:0008006" key="2">
    <source>
        <dbReference type="Google" id="ProtNLM"/>
    </source>
</evidence>